<dbReference type="SMART" id="SM00271">
    <property type="entry name" value="DnaJ"/>
    <property type="match status" value="1"/>
</dbReference>
<feature type="compositionally biased region" description="Polar residues" evidence="1">
    <location>
        <begin position="333"/>
        <end position="376"/>
    </location>
</feature>
<keyword evidence="2" id="KW-0472">Membrane</keyword>
<comment type="caution">
    <text evidence="4">The sequence shown here is derived from an EMBL/GenBank/DDBJ whole genome shotgun (WGS) entry which is preliminary data.</text>
</comment>
<dbReference type="Proteomes" id="UP000326757">
    <property type="component" value="Unassembled WGS sequence"/>
</dbReference>
<feature type="compositionally biased region" description="Basic and acidic residues" evidence="1">
    <location>
        <begin position="401"/>
        <end position="414"/>
    </location>
</feature>
<feature type="region of interest" description="Disordered" evidence="1">
    <location>
        <begin position="498"/>
        <end position="527"/>
    </location>
</feature>
<dbReference type="InterPro" id="IPR052276">
    <property type="entry name" value="Diphthamide-biosynth_chaperone"/>
</dbReference>
<dbReference type="SUPFAM" id="SSF46565">
    <property type="entry name" value="Chaperone J-domain"/>
    <property type="match status" value="1"/>
</dbReference>
<feature type="compositionally biased region" description="Polar residues" evidence="1">
    <location>
        <begin position="313"/>
        <end position="325"/>
    </location>
</feature>
<evidence type="ECO:0000256" key="1">
    <source>
        <dbReference type="SAM" id="MobiDB-lite"/>
    </source>
</evidence>
<feature type="domain" description="J" evidence="3">
    <location>
        <begin position="10"/>
        <end position="78"/>
    </location>
</feature>
<sequence length="527" mass="60980">MICRTPEFIPHYYNLDLPLSANGRDIKRAYRRLNLILHPDKIKDPDQRANAFAAILLINEAYETLSDDEKRVDYQMEWDRGRFSTNKWQVAYWDKMRQKKHFKSLNLKPWFWYYDPIPIEICNGDAEDIDFCTATWVNLAHILADNLLPSIISDNIWRRALIWRGDALNMTENKLEILDFQRGCENFQIGITMKEPNLRWSETWSNTNWKTLGEPCEVFCPDIKYLSLGIAILILIVILYLSFLLCVTILRWFMMPSRFNFWPESAINPRWGVPLPDDIITQSRREPPARSFERESSTNSIDEGCYADKEITTRNTPDTVPQPQFYSAVATVGPSTKPSVGTRSKSTGSSDIVRGQDSSAHTLEKSSPTQYYSVDSQGRHSAMHPSQLLSLRSSERHWYYSDPDRESTEDLPLRERRKPSAPPEQLRPRFVHYEDEGYADDERTPRFCMADTATGKPCQRRVSMTSPLTGSTISGLVSPLCFQHRKLRTWIRKNKYQEPLVPGRTPSGGNSPVLEKQKLSRRRPSAK</sequence>
<dbReference type="PANTHER" id="PTHR44240">
    <property type="entry name" value="DNAJ DOMAIN (PROKARYOTIC HEAT SHOCK PROTEIN)-RELATED"/>
    <property type="match status" value="1"/>
</dbReference>
<feature type="compositionally biased region" description="Basic and acidic residues" evidence="1">
    <location>
        <begin position="283"/>
        <end position="296"/>
    </location>
</feature>
<dbReference type="PANTHER" id="PTHR44240:SF10">
    <property type="entry name" value="J DOMAIN-CONTAINING PROTEIN"/>
    <property type="match status" value="1"/>
</dbReference>
<feature type="region of interest" description="Disordered" evidence="1">
    <location>
        <begin position="278"/>
        <end position="386"/>
    </location>
</feature>
<dbReference type="PRINTS" id="PR00625">
    <property type="entry name" value="JDOMAIN"/>
</dbReference>
<evidence type="ECO:0000313" key="5">
    <source>
        <dbReference type="Proteomes" id="UP000326757"/>
    </source>
</evidence>
<dbReference type="EMBL" id="VIGI01000004">
    <property type="protein sequence ID" value="KAB8301306.1"/>
    <property type="molecule type" value="Genomic_DNA"/>
</dbReference>
<proteinExistence type="predicted"/>
<dbReference type="InterPro" id="IPR036869">
    <property type="entry name" value="J_dom_sf"/>
</dbReference>
<accession>A0A5N6KD23</accession>
<keyword evidence="2" id="KW-0812">Transmembrane</keyword>
<dbReference type="InterPro" id="IPR001623">
    <property type="entry name" value="DnaJ_domain"/>
</dbReference>
<dbReference type="PROSITE" id="PS50076">
    <property type="entry name" value="DNAJ_2"/>
    <property type="match status" value="1"/>
</dbReference>
<protein>
    <recommendedName>
        <fullName evidence="3">J domain-containing protein</fullName>
    </recommendedName>
</protein>
<keyword evidence="2" id="KW-1133">Transmembrane helix</keyword>
<dbReference type="OrthoDB" id="3542647at2759"/>
<gene>
    <name evidence="4" type="ORF">EYC80_003187</name>
</gene>
<evidence type="ECO:0000256" key="2">
    <source>
        <dbReference type="SAM" id="Phobius"/>
    </source>
</evidence>
<feature type="transmembrane region" description="Helical" evidence="2">
    <location>
        <begin position="225"/>
        <end position="250"/>
    </location>
</feature>
<reference evidence="4 5" key="1">
    <citation type="submission" date="2019-06" db="EMBL/GenBank/DDBJ databases">
        <title>Genome Sequence of the Brown Rot Fungal Pathogen Monilinia laxa.</title>
        <authorList>
            <person name="De Miccolis Angelini R.M."/>
            <person name="Landi L."/>
            <person name="Abate D."/>
            <person name="Pollastro S."/>
            <person name="Romanazzi G."/>
            <person name="Faretra F."/>
        </authorList>
    </citation>
    <scope>NUCLEOTIDE SEQUENCE [LARGE SCALE GENOMIC DNA]</scope>
    <source>
        <strain evidence="4 5">Mlax316</strain>
    </source>
</reference>
<evidence type="ECO:0000259" key="3">
    <source>
        <dbReference type="PROSITE" id="PS50076"/>
    </source>
</evidence>
<keyword evidence="5" id="KW-1185">Reference proteome</keyword>
<dbReference type="CDD" id="cd06257">
    <property type="entry name" value="DnaJ"/>
    <property type="match status" value="1"/>
</dbReference>
<dbReference type="AlphaFoldDB" id="A0A5N6KD23"/>
<dbReference type="Gene3D" id="1.10.287.110">
    <property type="entry name" value="DnaJ domain"/>
    <property type="match status" value="1"/>
</dbReference>
<feature type="region of interest" description="Disordered" evidence="1">
    <location>
        <begin position="401"/>
        <end position="431"/>
    </location>
</feature>
<evidence type="ECO:0000313" key="4">
    <source>
        <dbReference type="EMBL" id="KAB8301306.1"/>
    </source>
</evidence>
<dbReference type="Pfam" id="PF00226">
    <property type="entry name" value="DnaJ"/>
    <property type="match status" value="1"/>
</dbReference>
<name>A0A5N6KD23_MONLA</name>
<organism evidence="4 5">
    <name type="scientific">Monilinia laxa</name>
    <name type="common">Brown rot fungus</name>
    <name type="synonym">Sclerotinia laxa</name>
    <dbReference type="NCBI Taxonomy" id="61186"/>
    <lineage>
        <taxon>Eukaryota</taxon>
        <taxon>Fungi</taxon>
        <taxon>Dikarya</taxon>
        <taxon>Ascomycota</taxon>
        <taxon>Pezizomycotina</taxon>
        <taxon>Leotiomycetes</taxon>
        <taxon>Helotiales</taxon>
        <taxon>Sclerotiniaceae</taxon>
        <taxon>Monilinia</taxon>
    </lineage>
</organism>